<name>A0A812M828_SYMPI</name>
<reference evidence="2" key="1">
    <citation type="submission" date="2021-02" db="EMBL/GenBank/DDBJ databases">
        <authorList>
            <person name="Dougan E. K."/>
            <person name="Rhodes N."/>
            <person name="Thang M."/>
            <person name="Chan C."/>
        </authorList>
    </citation>
    <scope>NUCLEOTIDE SEQUENCE</scope>
</reference>
<comment type="caution">
    <text evidence="2">The sequence shown here is derived from an EMBL/GenBank/DDBJ whole genome shotgun (WGS) entry which is preliminary data.</text>
</comment>
<feature type="region of interest" description="Disordered" evidence="1">
    <location>
        <begin position="1"/>
        <end position="58"/>
    </location>
</feature>
<organism evidence="2 3">
    <name type="scientific">Symbiodinium pilosum</name>
    <name type="common">Dinoflagellate</name>
    <dbReference type="NCBI Taxonomy" id="2952"/>
    <lineage>
        <taxon>Eukaryota</taxon>
        <taxon>Sar</taxon>
        <taxon>Alveolata</taxon>
        <taxon>Dinophyceae</taxon>
        <taxon>Suessiales</taxon>
        <taxon>Symbiodiniaceae</taxon>
        <taxon>Symbiodinium</taxon>
    </lineage>
</organism>
<feature type="compositionally biased region" description="Basic and acidic residues" evidence="1">
    <location>
        <begin position="23"/>
        <end position="39"/>
    </location>
</feature>
<evidence type="ECO:0000313" key="3">
    <source>
        <dbReference type="Proteomes" id="UP000649617"/>
    </source>
</evidence>
<evidence type="ECO:0000256" key="1">
    <source>
        <dbReference type="SAM" id="MobiDB-lite"/>
    </source>
</evidence>
<evidence type="ECO:0000313" key="2">
    <source>
        <dbReference type="EMBL" id="CAE7252083.1"/>
    </source>
</evidence>
<proteinExistence type="predicted"/>
<sequence>AGGLQSESSPLNLSSIAAAPGNSRRDLGSGRSHDVSERLDVDDDDASVDFDTAFETAQ</sequence>
<keyword evidence="3" id="KW-1185">Reference proteome</keyword>
<dbReference type="EMBL" id="CAJNIZ010006693">
    <property type="protein sequence ID" value="CAE7252083.1"/>
    <property type="molecule type" value="Genomic_DNA"/>
</dbReference>
<accession>A0A812M828</accession>
<gene>
    <name evidence="2" type="ORF">SPIL2461_LOCUS4913</name>
</gene>
<feature type="non-terminal residue" evidence="2">
    <location>
        <position position="1"/>
    </location>
</feature>
<protein>
    <submittedName>
        <fullName evidence="2">Uncharacterized protein</fullName>
    </submittedName>
</protein>
<dbReference type="Proteomes" id="UP000649617">
    <property type="component" value="Unassembled WGS sequence"/>
</dbReference>
<feature type="non-terminal residue" evidence="2">
    <location>
        <position position="58"/>
    </location>
</feature>
<feature type="compositionally biased region" description="Polar residues" evidence="1">
    <location>
        <begin position="1"/>
        <end position="15"/>
    </location>
</feature>
<dbReference type="AlphaFoldDB" id="A0A812M828"/>